<protein>
    <recommendedName>
        <fullName evidence="4">PH domain-containing protein</fullName>
    </recommendedName>
</protein>
<feature type="region of interest" description="Disordered" evidence="1">
    <location>
        <begin position="717"/>
        <end position="741"/>
    </location>
</feature>
<reference evidence="2" key="1">
    <citation type="submission" date="2023-06" db="EMBL/GenBank/DDBJ databases">
        <title>Conoideocrella luteorostrata (Hypocreales: Clavicipitaceae), a potential biocontrol fungus for elongate hemlock scale in United States Christmas tree production areas.</title>
        <authorList>
            <person name="Barrett H."/>
            <person name="Lovett B."/>
            <person name="Macias A.M."/>
            <person name="Stajich J.E."/>
            <person name="Kasson M.T."/>
        </authorList>
    </citation>
    <scope>NUCLEOTIDE SEQUENCE</scope>
    <source>
        <strain evidence="2">ARSEF 14590</strain>
    </source>
</reference>
<feature type="compositionally biased region" description="Basic and acidic residues" evidence="1">
    <location>
        <begin position="612"/>
        <end position="623"/>
    </location>
</feature>
<evidence type="ECO:0008006" key="4">
    <source>
        <dbReference type="Google" id="ProtNLM"/>
    </source>
</evidence>
<evidence type="ECO:0000313" key="3">
    <source>
        <dbReference type="Proteomes" id="UP001251528"/>
    </source>
</evidence>
<feature type="compositionally biased region" description="Polar residues" evidence="1">
    <location>
        <begin position="258"/>
        <end position="278"/>
    </location>
</feature>
<keyword evidence="3" id="KW-1185">Reference proteome</keyword>
<dbReference type="AlphaFoldDB" id="A0AAJ0CT17"/>
<evidence type="ECO:0000313" key="2">
    <source>
        <dbReference type="EMBL" id="KAK2603720.1"/>
    </source>
</evidence>
<dbReference type="Gene3D" id="2.30.29.30">
    <property type="entry name" value="Pleckstrin-homology domain (PH domain)/Phosphotyrosine-binding domain (PTB)"/>
    <property type="match status" value="1"/>
</dbReference>
<gene>
    <name evidence="2" type="ORF">QQS21_004096</name>
</gene>
<feature type="region of interest" description="Disordered" evidence="1">
    <location>
        <begin position="38"/>
        <end position="61"/>
    </location>
</feature>
<proteinExistence type="predicted"/>
<dbReference type="PANTHER" id="PTHR38700">
    <property type="entry name" value="YALI0E22418P"/>
    <property type="match status" value="1"/>
</dbReference>
<feature type="region of interest" description="Disordered" evidence="1">
    <location>
        <begin position="605"/>
        <end position="641"/>
    </location>
</feature>
<dbReference type="InterPro" id="IPR011993">
    <property type="entry name" value="PH-like_dom_sf"/>
</dbReference>
<organism evidence="2 3">
    <name type="scientific">Conoideocrella luteorostrata</name>
    <dbReference type="NCBI Taxonomy" id="1105319"/>
    <lineage>
        <taxon>Eukaryota</taxon>
        <taxon>Fungi</taxon>
        <taxon>Dikarya</taxon>
        <taxon>Ascomycota</taxon>
        <taxon>Pezizomycotina</taxon>
        <taxon>Sordariomycetes</taxon>
        <taxon>Hypocreomycetidae</taxon>
        <taxon>Hypocreales</taxon>
        <taxon>Clavicipitaceae</taxon>
        <taxon>Conoideocrella</taxon>
    </lineage>
</organism>
<dbReference type="Proteomes" id="UP001251528">
    <property type="component" value="Unassembled WGS sequence"/>
</dbReference>
<comment type="caution">
    <text evidence="2">The sequence shown here is derived from an EMBL/GenBank/DDBJ whole genome shotgun (WGS) entry which is preliminary data.</text>
</comment>
<name>A0AAJ0CT17_9HYPO</name>
<feature type="region of interest" description="Disordered" evidence="1">
    <location>
        <begin position="122"/>
        <end position="158"/>
    </location>
</feature>
<feature type="compositionally biased region" description="Basic and acidic residues" evidence="1">
    <location>
        <begin position="122"/>
        <end position="136"/>
    </location>
</feature>
<feature type="compositionally biased region" description="Polar residues" evidence="1">
    <location>
        <begin position="727"/>
        <end position="741"/>
    </location>
</feature>
<dbReference type="PANTHER" id="PTHR38700:SF1">
    <property type="entry name" value="PH DOMAIN-CONTAINING PROTEIN"/>
    <property type="match status" value="1"/>
</dbReference>
<sequence length="741" mass="82661">MDCSHKKLTLAPLECKLSYRKLHDNVFSSSRGFHLYRDSDSNPESAEVTQGQSNTNKAAPSKLSVLGSRPINISAQYRRKVLVNLKSSRLGSKSSYWKLSNDQIVGDCCKRGNYEDCADAATKREGQRRDNGDDARTNAARVHQPSNGDWRGHTAKNHSGLTENERLDFDVQLQHQQSTKVTSDVAKHNANEAADVEVEMNRVLADRKKLVLAQLEVKFATSPQSERQLSDDIVFPSGILSASDVKRPETPSTIEPTISSAVSSHSNGCSNNDGSAATSPPVFKTVSVESRDKTIPSQLDNAKCVNIGEDRYVAVEYSPFMVDLPITADTYPIDILRATADKTEHHINPATNIVLERDFKFGLERRLRRYEAICDVVDSWENDLEHSLHIVPCSSSYTDQDFSFEPTSHTKEPPTGFSMEIYYSSKPGKCNKCWITLLQNGDIYANSVSNTQLPNMDRTLICSLADFDIYVSDASIQRRNVQPPAKYCYVLKNQQKKATSTKCDNLFHFFSTEDAEQAASFYEKIHFWRSWYIFAHVATKEVKTKRSAIRAIPSDYCYKPLRNIFTATPKVPKHSQERKKEPSGSGSTILSTPNLLNVALPRVSLSASQPEKPAKIEEQKRPGPESNIWFPSAVEHSTRETSKVTLQAAQRRRKPTIAATTTKRSISHRREHSLSLLSFLKGLSEPPKFYEGLTGIRTLPGQPLINYAIGIAEKQPYDGASRGSIPRSKTSASNVGFSPIS</sequence>
<feature type="compositionally biased region" description="Polar residues" evidence="1">
    <location>
        <begin position="42"/>
        <end position="58"/>
    </location>
</feature>
<dbReference type="EMBL" id="JASWJB010000058">
    <property type="protein sequence ID" value="KAK2603720.1"/>
    <property type="molecule type" value="Genomic_DNA"/>
</dbReference>
<evidence type="ECO:0000256" key="1">
    <source>
        <dbReference type="SAM" id="MobiDB-lite"/>
    </source>
</evidence>
<feature type="region of interest" description="Disordered" evidence="1">
    <location>
        <begin position="258"/>
        <end position="280"/>
    </location>
</feature>
<accession>A0AAJ0CT17</accession>
<feature type="region of interest" description="Disordered" evidence="1">
    <location>
        <begin position="568"/>
        <end position="591"/>
    </location>
</feature>